<dbReference type="GO" id="GO:0071949">
    <property type="term" value="F:FAD binding"/>
    <property type="evidence" value="ECO:0007669"/>
    <property type="project" value="InterPro"/>
</dbReference>
<dbReference type="Proteomes" id="UP000751190">
    <property type="component" value="Unassembled WGS sequence"/>
</dbReference>
<dbReference type="AlphaFoldDB" id="A0A8J5XAY4"/>
<evidence type="ECO:0000313" key="8">
    <source>
        <dbReference type="EMBL" id="KAG8457262.1"/>
    </source>
</evidence>
<proteinExistence type="predicted"/>
<dbReference type="InterPro" id="IPR040165">
    <property type="entry name" value="Diminuto-like"/>
</dbReference>
<organism evidence="8 9">
    <name type="scientific">Diacronema lutheri</name>
    <name type="common">Unicellular marine alga</name>
    <name type="synonym">Monochrysis lutheri</name>
    <dbReference type="NCBI Taxonomy" id="2081491"/>
    <lineage>
        <taxon>Eukaryota</taxon>
        <taxon>Haptista</taxon>
        <taxon>Haptophyta</taxon>
        <taxon>Pavlovophyceae</taxon>
        <taxon>Pavlovales</taxon>
        <taxon>Pavlovaceae</taxon>
        <taxon>Diacronema</taxon>
    </lineage>
</organism>
<dbReference type="InterPro" id="IPR006094">
    <property type="entry name" value="Oxid_FAD_bind_N"/>
</dbReference>
<evidence type="ECO:0000256" key="4">
    <source>
        <dbReference type="ARBA" id="ARBA00022989"/>
    </source>
</evidence>
<dbReference type="GO" id="GO:0050614">
    <property type="term" value="F:Delta24-sterol reductase activity"/>
    <property type="evidence" value="ECO:0007669"/>
    <property type="project" value="UniProtKB-EC"/>
</dbReference>
<dbReference type="EC" id="1.3.1.72" evidence="2"/>
<evidence type="ECO:0000259" key="7">
    <source>
        <dbReference type="PROSITE" id="PS51387"/>
    </source>
</evidence>
<evidence type="ECO:0000256" key="2">
    <source>
        <dbReference type="ARBA" id="ARBA00012405"/>
    </source>
</evidence>
<gene>
    <name evidence="8" type="ORF">KFE25_011936</name>
</gene>
<feature type="region of interest" description="Disordered" evidence="6">
    <location>
        <begin position="1"/>
        <end position="32"/>
    </location>
</feature>
<dbReference type="EMBL" id="JAGTXO010000076">
    <property type="protein sequence ID" value="KAG8457262.1"/>
    <property type="molecule type" value="Genomic_DNA"/>
</dbReference>
<feature type="compositionally biased region" description="Polar residues" evidence="6">
    <location>
        <begin position="1"/>
        <end position="30"/>
    </location>
</feature>
<dbReference type="GO" id="GO:0000246">
    <property type="term" value="F:Delta24(24-1) sterol reductase activity"/>
    <property type="evidence" value="ECO:0007669"/>
    <property type="project" value="TreeGrafter"/>
</dbReference>
<dbReference type="GO" id="GO:0005737">
    <property type="term" value="C:cytoplasm"/>
    <property type="evidence" value="ECO:0007669"/>
    <property type="project" value="TreeGrafter"/>
</dbReference>
<dbReference type="Gene3D" id="3.30.465.10">
    <property type="match status" value="1"/>
</dbReference>
<comment type="subcellular location">
    <subcellularLocation>
        <location evidence="1">Membrane</location>
        <topology evidence="1">Single-pass membrane protein</topology>
    </subcellularLocation>
</comment>
<evidence type="ECO:0000313" key="9">
    <source>
        <dbReference type="Proteomes" id="UP000751190"/>
    </source>
</evidence>
<dbReference type="InterPro" id="IPR016166">
    <property type="entry name" value="FAD-bd_PCMH"/>
</dbReference>
<reference evidence="8" key="1">
    <citation type="submission" date="2021-05" db="EMBL/GenBank/DDBJ databases">
        <title>The genome of the haptophyte Pavlova lutheri (Diacronema luteri, Pavlovales) - a model for lipid biosynthesis in eukaryotic algae.</title>
        <authorList>
            <person name="Hulatt C.J."/>
            <person name="Posewitz M.C."/>
        </authorList>
    </citation>
    <scope>NUCLEOTIDE SEQUENCE</scope>
    <source>
        <strain evidence="8">NIVA-4/92</strain>
    </source>
</reference>
<keyword evidence="5" id="KW-0472">Membrane</keyword>
<dbReference type="InterPro" id="IPR036318">
    <property type="entry name" value="FAD-bd_PCMH-like_sf"/>
</dbReference>
<evidence type="ECO:0000256" key="5">
    <source>
        <dbReference type="ARBA" id="ARBA00023136"/>
    </source>
</evidence>
<dbReference type="GO" id="GO:0008202">
    <property type="term" value="P:steroid metabolic process"/>
    <property type="evidence" value="ECO:0007669"/>
    <property type="project" value="TreeGrafter"/>
</dbReference>
<evidence type="ECO:0000256" key="1">
    <source>
        <dbReference type="ARBA" id="ARBA00004167"/>
    </source>
</evidence>
<protein>
    <recommendedName>
        <fullName evidence="2">Delta(24)-sterol reductase</fullName>
        <ecNumber evidence="2">1.3.1.72</ecNumber>
    </recommendedName>
</protein>
<dbReference type="InterPro" id="IPR016169">
    <property type="entry name" value="FAD-bd_PCMH_sub2"/>
</dbReference>
<evidence type="ECO:0000256" key="6">
    <source>
        <dbReference type="SAM" id="MobiDB-lite"/>
    </source>
</evidence>
<sequence>MAADNTNGHSNGRSNGHSNGHANGHASSGASRAPEPVTAWIRFVTYILEEHRGKINFFIVLPISFLCDVVWSWRDWYYETFCTTPHLHGQRVAEVQRQVREWRARKDAGEEVGKMCTDRKPFLTMGPATRTFKKECRKIKCSDMCDILKVDHEAMTVTCEPLVNMGHITRALLPMGYALKIQIEMEDLTIGGLSMGLGMETNSHRFGLIQETIRAYDVVLASGELVHCTRDNEHAALFGVMAWSCGTLGFLVAVEVEIVKVKPYVRATYLPCFTLQEHCAEMKRLSLLPEGQTPPYLESTVYGKDRAVIQCIEFVDISWREWLFEVNSCNLWFKPYYYKWVEGAFERTNRATGKPGFSEILPIKHYYHRYTRSIFWELNDLIPFGNNPLYRYLFGWLGAPKIAFIKLFMTTAIRESVVTKHVVQDIVVPIDSMQDGLKLFHEQFNIYPLLVFPIRIYDHGDKQGFLRRPRTIDGVDGPDGQHPGKAWGMYVDLGAYGVPQAVRDKQPWDFEKALLHMESWTRAHGGYQCFYTDFLLTRDEYKEMFDHTLYDKMRKLTGADIAFPEVYDKVRPELKVCDRNGRVKTKAH</sequence>
<dbReference type="OMA" id="WVGRSAF"/>
<comment type="caution">
    <text evidence="8">The sequence shown here is derived from an EMBL/GenBank/DDBJ whole genome shotgun (WGS) entry which is preliminary data.</text>
</comment>
<feature type="domain" description="FAD-binding PCMH-type" evidence="7">
    <location>
        <begin position="78"/>
        <end position="261"/>
    </location>
</feature>
<dbReference type="PANTHER" id="PTHR10801">
    <property type="entry name" value="24-DEHYDROCHOLESTEROL REDUCTASE"/>
    <property type="match status" value="1"/>
</dbReference>
<accession>A0A8J5XAY4</accession>
<dbReference type="PANTHER" id="PTHR10801:SF2">
    <property type="entry name" value="FAD-BINDING PCMH-TYPE DOMAIN-CONTAINING PROTEIN"/>
    <property type="match status" value="1"/>
</dbReference>
<dbReference type="SUPFAM" id="SSF56176">
    <property type="entry name" value="FAD-binding/transporter-associated domain-like"/>
    <property type="match status" value="1"/>
</dbReference>
<keyword evidence="4" id="KW-1133">Transmembrane helix</keyword>
<keyword evidence="9" id="KW-1185">Reference proteome</keyword>
<name>A0A8J5XAY4_DIALT</name>
<dbReference type="OrthoDB" id="415825at2759"/>
<dbReference type="Pfam" id="PF01565">
    <property type="entry name" value="FAD_binding_4"/>
    <property type="match status" value="1"/>
</dbReference>
<dbReference type="GO" id="GO:0016020">
    <property type="term" value="C:membrane"/>
    <property type="evidence" value="ECO:0007669"/>
    <property type="project" value="UniProtKB-SubCell"/>
</dbReference>
<keyword evidence="3" id="KW-0812">Transmembrane</keyword>
<evidence type="ECO:0000256" key="3">
    <source>
        <dbReference type="ARBA" id="ARBA00022692"/>
    </source>
</evidence>
<dbReference type="PROSITE" id="PS51387">
    <property type="entry name" value="FAD_PCMH"/>
    <property type="match status" value="1"/>
</dbReference>